<dbReference type="SMART" id="SM00558">
    <property type="entry name" value="JmjC"/>
    <property type="match status" value="1"/>
</dbReference>
<keyword evidence="6" id="KW-1185">Reference proteome</keyword>
<dbReference type="PANTHER" id="PTHR13096">
    <property type="entry name" value="MINA53 MYC INDUCED NUCLEAR ANTIGEN"/>
    <property type="match status" value="1"/>
</dbReference>
<dbReference type="Proteomes" id="UP000704762">
    <property type="component" value="Unassembled WGS sequence"/>
</dbReference>
<dbReference type="Pfam" id="PF08007">
    <property type="entry name" value="JmjC_2"/>
    <property type="match status" value="1"/>
</dbReference>
<sequence length="384" mass="41074">MSATVLERCTHLDRQTFAESVWSVRPSLSHAAELPAPGYSDLFGINQADQLLSRQGLRTPFLRAAKDGVALSPGSIAGPAGVGAQISDQVDDTKVTGLFASGATIVLQGLHRTHPPLEAFARGLAGELGHPVQVNAYITPPESQGFSAHYDTHDVFVLQVCGRKRWIIHEPVIDSPLPQQPWPARREAVEAAASAAPHMEAILEPGDALYLPRGWLHAAVALDQISIHLTVGIHVWTRRHLVERILASAGERQPFRTSLPIGVDFGDPSTFKDDFAAVVSALRAVADEAAMDEVSEALRDQVGRSMRPEPIGPIAQGLLAHEAGPDLAIRWRDGIRRDARPSIDTDCDLRALQRLCAGGTVTAGELGLATARAALAEGLVVPCP</sequence>
<protein>
    <recommendedName>
        <fullName evidence="4">JmjC domain-containing protein</fullName>
    </recommendedName>
</protein>
<evidence type="ECO:0000313" key="6">
    <source>
        <dbReference type="Proteomes" id="UP000704762"/>
    </source>
</evidence>
<keyword evidence="2" id="KW-0479">Metal-binding</keyword>
<dbReference type="PROSITE" id="PS51184">
    <property type="entry name" value="JMJC"/>
    <property type="match status" value="1"/>
</dbReference>
<reference evidence="5 6" key="1">
    <citation type="submission" date="2021-01" db="EMBL/GenBank/DDBJ databases">
        <title>Sequencing the genomes of 1000 actinobacteria strains.</title>
        <authorList>
            <person name="Klenk H.-P."/>
        </authorList>
    </citation>
    <scope>NUCLEOTIDE SEQUENCE [LARGE SCALE GENOMIC DNA]</scope>
    <source>
        <strain evidence="5 6">DSM 18662</strain>
    </source>
</reference>
<proteinExistence type="predicted"/>
<evidence type="ECO:0000256" key="3">
    <source>
        <dbReference type="ARBA" id="ARBA00023004"/>
    </source>
</evidence>
<dbReference type="SUPFAM" id="SSF51197">
    <property type="entry name" value="Clavaminate synthase-like"/>
    <property type="match status" value="1"/>
</dbReference>
<evidence type="ECO:0000259" key="4">
    <source>
        <dbReference type="PROSITE" id="PS51184"/>
    </source>
</evidence>
<dbReference type="EMBL" id="JAFBCF010000001">
    <property type="protein sequence ID" value="MBM7797089.1"/>
    <property type="molecule type" value="Genomic_DNA"/>
</dbReference>
<evidence type="ECO:0000256" key="1">
    <source>
        <dbReference type="ARBA" id="ARBA00001954"/>
    </source>
</evidence>
<name>A0ABS2RGN8_9ACTN</name>
<dbReference type="InterPro" id="IPR003347">
    <property type="entry name" value="JmjC_dom"/>
</dbReference>
<keyword evidence="3" id="KW-0408">Iron</keyword>
<dbReference type="InterPro" id="IPR039994">
    <property type="entry name" value="NO66-like"/>
</dbReference>
<evidence type="ECO:0000256" key="2">
    <source>
        <dbReference type="ARBA" id="ARBA00022723"/>
    </source>
</evidence>
<dbReference type="PANTHER" id="PTHR13096:SF9">
    <property type="entry name" value="BIFUNCTIONAL LYSINE-SPECIFIC DEMETHYLASE AND HISTIDYL-HYDROXYLASE"/>
    <property type="match status" value="1"/>
</dbReference>
<organism evidence="5 6">
    <name type="scientific">Microlunatus panaciterrae</name>
    <dbReference type="NCBI Taxonomy" id="400768"/>
    <lineage>
        <taxon>Bacteria</taxon>
        <taxon>Bacillati</taxon>
        <taxon>Actinomycetota</taxon>
        <taxon>Actinomycetes</taxon>
        <taxon>Propionibacteriales</taxon>
        <taxon>Propionibacteriaceae</taxon>
        <taxon>Microlunatus</taxon>
    </lineage>
</organism>
<gene>
    <name evidence="5" type="ORF">JOE57_000010</name>
</gene>
<dbReference type="RefSeq" id="WP_204915820.1">
    <property type="nucleotide sequence ID" value="NZ_BAAAQP010000003.1"/>
</dbReference>
<feature type="domain" description="JmjC" evidence="4">
    <location>
        <begin position="103"/>
        <end position="252"/>
    </location>
</feature>
<comment type="cofactor">
    <cofactor evidence="1">
        <name>Fe(2+)</name>
        <dbReference type="ChEBI" id="CHEBI:29033"/>
    </cofactor>
</comment>
<accession>A0ABS2RGN8</accession>
<evidence type="ECO:0000313" key="5">
    <source>
        <dbReference type="EMBL" id="MBM7797089.1"/>
    </source>
</evidence>
<comment type="caution">
    <text evidence="5">The sequence shown here is derived from an EMBL/GenBank/DDBJ whole genome shotgun (WGS) entry which is preliminary data.</text>
</comment>
<dbReference type="Gene3D" id="2.60.120.650">
    <property type="entry name" value="Cupin"/>
    <property type="match status" value="1"/>
</dbReference>